<dbReference type="Proteomes" id="UP000234681">
    <property type="component" value="Chromosome 7"/>
</dbReference>
<feature type="region of interest" description="Disordered" evidence="1">
    <location>
        <begin position="33"/>
        <end position="124"/>
    </location>
</feature>
<organism evidence="2 3">
    <name type="scientific">Rattus norvegicus</name>
    <name type="common">Rat</name>
    <dbReference type="NCBI Taxonomy" id="10116"/>
    <lineage>
        <taxon>Eukaryota</taxon>
        <taxon>Metazoa</taxon>
        <taxon>Chordata</taxon>
        <taxon>Craniata</taxon>
        <taxon>Vertebrata</taxon>
        <taxon>Euteleostomi</taxon>
        <taxon>Mammalia</taxon>
        <taxon>Eutheria</taxon>
        <taxon>Euarchontoglires</taxon>
        <taxon>Glires</taxon>
        <taxon>Rodentia</taxon>
        <taxon>Myomorpha</taxon>
        <taxon>Muroidea</taxon>
        <taxon>Muridae</taxon>
        <taxon>Murinae</taxon>
        <taxon>Rattus</taxon>
    </lineage>
</organism>
<dbReference type="AlphaFoldDB" id="A6K8X2"/>
<feature type="compositionally biased region" description="Low complexity" evidence="1">
    <location>
        <begin position="266"/>
        <end position="276"/>
    </location>
</feature>
<evidence type="ECO:0000313" key="2">
    <source>
        <dbReference type="EMBL" id="EDL89392.1"/>
    </source>
</evidence>
<proteinExistence type="predicted"/>
<reference evidence="3" key="1">
    <citation type="submission" date="2005-09" db="EMBL/GenBank/DDBJ databases">
        <authorList>
            <person name="Mural R.J."/>
            <person name="Li P.W."/>
            <person name="Adams M.D."/>
            <person name="Amanatides P.G."/>
            <person name="Baden-Tillson H."/>
            <person name="Barnstead M."/>
            <person name="Chin S.H."/>
            <person name="Dew I."/>
            <person name="Evans C.A."/>
            <person name="Ferriera S."/>
            <person name="Flanigan M."/>
            <person name="Fosler C."/>
            <person name="Glodek A."/>
            <person name="Gu Z."/>
            <person name="Holt R.A."/>
            <person name="Jennings D."/>
            <person name="Kraft C.L."/>
            <person name="Lu F."/>
            <person name="Nguyen T."/>
            <person name="Nusskern D.R."/>
            <person name="Pfannkoch C.M."/>
            <person name="Sitter C."/>
            <person name="Sutton G.G."/>
            <person name="Venter J.C."/>
            <person name="Wang Z."/>
            <person name="Woodage T."/>
            <person name="Zheng X.H."/>
            <person name="Zhong F."/>
        </authorList>
    </citation>
    <scope>NUCLEOTIDE SEQUENCE [LARGE SCALE GENOMIC DNA]</scope>
    <source>
        <strain>BN</strain>
        <strain evidence="3">Sprague-Dawley</strain>
    </source>
</reference>
<feature type="region of interest" description="Disordered" evidence="1">
    <location>
        <begin position="266"/>
        <end position="297"/>
    </location>
</feature>
<dbReference type="EMBL" id="CH474029">
    <property type="protein sequence ID" value="EDL89392.1"/>
    <property type="molecule type" value="Genomic_DNA"/>
</dbReference>
<accession>A6K8X2</accession>
<gene>
    <name evidence="2" type="ORF">rCG_29143</name>
</gene>
<feature type="compositionally biased region" description="Basic and acidic residues" evidence="1">
    <location>
        <begin position="75"/>
        <end position="103"/>
    </location>
</feature>
<sequence>MFSYHQACQAPLDHLSFPPVGVRGLGDTLTLPRAGCVNGPGNRPPSSPRKSPASGNSGHLKGRNWFGQEAADPEEATRRAERRRDRQKRQEQQLKLGEGKREAPCLLRKGPITPEVPQALGGRPPTGGPAWIKGRERAWAPLLCILQRMYGCNPGAPPSLIGDQAWSARPSSILPFCSWARSPRVASRFPVGGLGRQRARGRVLTPSPARSVGGAARGRADSRAWRPGLCGAGAAPGRASSPARRVLSGRGRVGSCARRFCALPAPRAPARASCRPQTPRTAQLHPKASRRSRTQSP</sequence>
<name>A6K8X2_RAT</name>
<evidence type="ECO:0000313" key="3">
    <source>
        <dbReference type="Proteomes" id="UP000234681"/>
    </source>
</evidence>
<feature type="compositionally biased region" description="Basic residues" evidence="1">
    <location>
        <begin position="287"/>
        <end position="297"/>
    </location>
</feature>
<protein>
    <submittedName>
        <fullName evidence="2">RCG29143</fullName>
    </submittedName>
</protein>
<evidence type="ECO:0000256" key="1">
    <source>
        <dbReference type="SAM" id="MobiDB-lite"/>
    </source>
</evidence>
<feature type="region of interest" description="Disordered" evidence="1">
    <location>
        <begin position="199"/>
        <end position="220"/>
    </location>
</feature>